<accession>A0ABQ9JEK9</accession>
<feature type="domain" description="U3 small nucleolar RNA-associated protein 6 homolog C-terminal" evidence="1">
    <location>
        <begin position="27"/>
        <end position="139"/>
    </location>
</feature>
<dbReference type="SUPFAM" id="SSF48452">
    <property type="entry name" value="TPR-like"/>
    <property type="match status" value="1"/>
</dbReference>
<evidence type="ECO:0000313" key="3">
    <source>
        <dbReference type="Proteomes" id="UP001162164"/>
    </source>
</evidence>
<evidence type="ECO:0000259" key="1">
    <source>
        <dbReference type="Pfam" id="PF24892"/>
    </source>
</evidence>
<dbReference type="InterPro" id="IPR056907">
    <property type="entry name" value="UTP6_C"/>
</dbReference>
<proteinExistence type="predicted"/>
<gene>
    <name evidence="2" type="ORF">NQ317_011153</name>
</gene>
<sequence length="143" mass="16773">MELKAKVCYYERSDKKKAILNLKEKSAPLWLATLRYHTLTSSNQVLELIYRDGVEQPKEVSDILKPEYIQWVALTKGIKQARKEYSILSRKEPYCKELHAAMFKLESLEMDQDVDEIQNIIKLASDQFGKEDVDLWLNYNDSL</sequence>
<protein>
    <recommendedName>
        <fullName evidence="1">U3 small nucleolar RNA-associated protein 6 homolog C-terminal domain-containing protein</fullName>
    </recommendedName>
</protein>
<dbReference type="EMBL" id="JAPWTJ010000646">
    <property type="protein sequence ID" value="KAJ8976645.1"/>
    <property type="molecule type" value="Genomic_DNA"/>
</dbReference>
<evidence type="ECO:0000313" key="2">
    <source>
        <dbReference type="EMBL" id="KAJ8976645.1"/>
    </source>
</evidence>
<dbReference type="Gene3D" id="1.25.40.10">
    <property type="entry name" value="Tetratricopeptide repeat domain"/>
    <property type="match status" value="1"/>
</dbReference>
<organism evidence="2 3">
    <name type="scientific">Molorchus minor</name>
    <dbReference type="NCBI Taxonomy" id="1323400"/>
    <lineage>
        <taxon>Eukaryota</taxon>
        <taxon>Metazoa</taxon>
        <taxon>Ecdysozoa</taxon>
        <taxon>Arthropoda</taxon>
        <taxon>Hexapoda</taxon>
        <taxon>Insecta</taxon>
        <taxon>Pterygota</taxon>
        <taxon>Neoptera</taxon>
        <taxon>Endopterygota</taxon>
        <taxon>Coleoptera</taxon>
        <taxon>Polyphaga</taxon>
        <taxon>Cucujiformia</taxon>
        <taxon>Chrysomeloidea</taxon>
        <taxon>Cerambycidae</taxon>
        <taxon>Lamiinae</taxon>
        <taxon>Monochamini</taxon>
        <taxon>Molorchus</taxon>
    </lineage>
</organism>
<keyword evidence="3" id="KW-1185">Reference proteome</keyword>
<reference evidence="2" key="1">
    <citation type="journal article" date="2023" name="Insect Mol. Biol.">
        <title>Genome sequencing provides insights into the evolution of gene families encoding plant cell wall-degrading enzymes in longhorned beetles.</title>
        <authorList>
            <person name="Shin N.R."/>
            <person name="Okamura Y."/>
            <person name="Kirsch R."/>
            <person name="Pauchet Y."/>
        </authorList>
    </citation>
    <scope>NUCLEOTIDE SEQUENCE</scope>
    <source>
        <strain evidence="2">MMC_N1</strain>
    </source>
</reference>
<comment type="caution">
    <text evidence="2">The sequence shown here is derived from an EMBL/GenBank/DDBJ whole genome shotgun (WGS) entry which is preliminary data.</text>
</comment>
<dbReference type="PANTHER" id="PTHR23271">
    <property type="entry name" value="HEPATOCELLULAR CARCINOMA-ASSOCIATED ANTIGEN 66"/>
    <property type="match status" value="1"/>
</dbReference>
<dbReference type="InterPro" id="IPR011990">
    <property type="entry name" value="TPR-like_helical_dom_sf"/>
</dbReference>
<dbReference type="PANTHER" id="PTHR23271:SF1">
    <property type="entry name" value="U3 SMALL NUCLEOLAR RNA-ASSOCIATED PROTEIN 6 HOMOLOG"/>
    <property type="match status" value="1"/>
</dbReference>
<name>A0ABQ9JEK9_9CUCU</name>
<dbReference type="Pfam" id="PF24892">
    <property type="entry name" value="UTP6_C"/>
    <property type="match status" value="1"/>
</dbReference>
<dbReference type="Proteomes" id="UP001162164">
    <property type="component" value="Unassembled WGS sequence"/>
</dbReference>
<dbReference type="InterPro" id="IPR013949">
    <property type="entry name" value="Utp6"/>
</dbReference>